<evidence type="ECO:0000313" key="3">
    <source>
        <dbReference type="Proteomes" id="UP000585614"/>
    </source>
</evidence>
<name>A0A7J7R655_RHIFE</name>
<dbReference type="EMBL" id="JACAGC010000030">
    <property type="protein sequence ID" value="KAF6271517.1"/>
    <property type="molecule type" value="Genomic_DNA"/>
</dbReference>
<feature type="region of interest" description="Disordered" evidence="1">
    <location>
        <begin position="99"/>
        <end position="133"/>
    </location>
</feature>
<organism evidence="2 3">
    <name type="scientific">Rhinolophus ferrumequinum</name>
    <name type="common">Greater horseshoe bat</name>
    <dbReference type="NCBI Taxonomy" id="59479"/>
    <lineage>
        <taxon>Eukaryota</taxon>
        <taxon>Metazoa</taxon>
        <taxon>Chordata</taxon>
        <taxon>Craniata</taxon>
        <taxon>Vertebrata</taxon>
        <taxon>Euteleostomi</taxon>
        <taxon>Mammalia</taxon>
        <taxon>Eutheria</taxon>
        <taxon>Laurasiatheria</taxon>
        <taxon>Chiroptera</taxon>
        <taxon>Yinpterochiroptera</taxon>
        <taxon>Rhinolophoidea</taxon>
        <taxon>Rhinolophidae</taxon>
        <taxon>Rhinolophinae</taxon>
        <taxon>Rhinolophus</taxon>
    </lineage>
</organism>
<dbReference type="AlphaFoldDB" id="A0A7J7R655"/>
<dbReference type="Proteomes" id="UP000585614">
    <property type="component" value="Unassembled WGS sequence"/>
</dbReference>
<proteinExistence type="predicted"/>
<sequence length="133" mass="14441">MCKQQEREGSGMKGGRWGRVCAMGFTAESELSDIHVEMSCGQLDMLLWSWREKPRPKPNSGAAADFSLHSPGRSAVRGECIVCVGGRLGVPRELSLGAWESGGPDPMEPVVRPHPDDCGNPRGAVRRAARDRL</sequence>
<comment type="caution">
    <text evidence="2">The sequence shown here is derived from an EMBL/GenBank/DDBJ whole genome shotgun (WGS) entry which is preliminary data.</text>
</comment>
<reference evidence="2 3" key="1">
    <citation type="journal article" date="2020" name="Nature">
        <title>Six reference-quality genomes reveal evolution of bat adaptations.</title>
        <authorList>
            <person name="Jebb D."/>
            <person name="Huang Z."/>
            <person name="Pippel M."/>
            <person name="Hughes G.M."/>
            <person name="Lavrichenko K."/>
            <person name="Devanna P."/>
            <person name="Winkler S."/>
            <person name="Jermiin L.S."/>
            <person name="Skirmuntt E.C."/>
            <person name="Katzourakis A."/>
            <person name="Burkitt-Gray L."/>
            <person name="Ray D.A."/>
            <person name="Sullivan K.A.M."/>
            <person name="Roscito J.G."/>
            <person name="Kirilenko B.M."/>
            <person name="Davalos L.M."/>
            <person name="Corthals A.P."/>
            <person name="Power M.L."/>
            <person name="Jones G."/>
            <person name="Ransome R.D."/>
            <person name="Dechmann D.K.N."/>
            <person name="Locatelli A.G."/>
            <person name="Puechmaille S.J."/>
            <person name="Fedrigo O."/>
            <person name="Jarvis E.D."/>
            <person name="Hiller M."/>
            <person name="Vernes S.C."/>
            <person name="Myers E.W."/>
            <person name="Teeling E.C."/>
        </authorList>
    </citation>
    <scope>NUCLEOTIDE SEQUENCE [LARGE SCALE GENOMIC DNA]</scope>
    <source>
        <strain evidence="2">MRhiFer1</strain>
        <tissue evidence="2">Lung</tissue>
    </source>
</reference>
<evidence type="ECO:0000313" key="2">
    <source>
        <dbReference type="EMBL" id="KAF6271517.1"/>
    </source>
</evidence>
<evidence type="ECO:0000256" key="1">
    <source>
        <dbReference type="SAM" id="MobiDB-lite"/>
    </source>
</evidence>
<protein>
    <submittedName>
        <fullName evidence="2">Uncharacterized protein</fullName>
    </submittedName>
</protein>
<gene>
    <name evidence="2" type="ORF">mRhiFer1_009637</name>
</gene>
<accession>A0A7J7R655</accession>